<dbReference type="OrthoDB" id="3941140at2759"/>
<name>A0A517LM24_9PEZI</name>
<reference evidence="1 2" key="1">
    <citation type="submission" date="2019-07" db="EMBL/GenBank/DDBJ databases">
        <title>Finished genome of Venturia effusa.</title>
        <authorList>
            <person name="Young C.A."/>
            <person name="Cox M.P."/>
            <person name="Ganley A.R.D."/>
            <person name="David W.J."/>
        </authorList>
    </citation>
    <scope>NUCLEOTIDE SEQUENCE [LARGE SCALE GENOMIC DNA]</scope>
    <source>
        <strain evidence="2">albino</strain>
    </source>
</reference>
<accession>A0A517LM24</accession>
<gene>
    <name evidence="1" type="ORF">FKW77_000639</name>
</gene>
<protein>
    <submittedName>
        <fullName evidence="1">Uncharacterized protein</fullName>
    </submittedName>
</protein>
<evidence type="ECO:0000313" key="2">
    <source>
        <dbReference type="Proteomes" id="UP000316270"/>
    </source>
</evidence>
<proteinExistence type="predicted"/>
<evidence type="ECO:0000313" key="1">
    <source>
        <dbReference type="EMBL" id="QDS76695.1"/>
    </source>
</evidence>
<dbReference type="EMBL" id="CP042200">
    <property type="protein sequence ID" value="QDS76695.1"/>
    <property type="molecule type" value="Genomic_DNA"/>
</dbReference>
<dbReference type="Proteomes" id="UP000316270">
    <property type="component" value="Chromosome 16"/>
</dbReference>
<sequence length="298" mass="33080">MKAKSWYFDIWPNKRFLKGTSQQNRKQAKSFVAPWISHHHRTNDCSAGFHADKMKVSSAWALLLGLVSLPTHSYEFTSARDFNLCNALYAGGYGYGRVTFTTLSASCINTKKMTLRCYFLIGPWRPRPNSEYTCVGDQWCIPPNPSQFFPDAGCITILQPKGLKRGGDSDNYACSSGLNIGDNPLYLLSSISTDNPIYSDANTMTECTVIRSGTTQHLYIDSPCTKQSTLIELAARTSYQACIQLADTLRDVAVSFTWHLSAPGKLARDLEGKRLSAEMFSIDNSTSSSGNFRVVVDL</sequence>
<dbReference type="AlphaFoldDB" id="A0A517LM24"/>
<organism evidence="1 2">
    <name type="scientific">Venturia effusa</name>
    <dbReference type="NCBI Taxonomy" id="50376"/>
    <lineage>
        <taxon>Eukaryota</taxon>
        <taxon>Fungi</taxon>
        <taxon>Dikarya</taxon>
        <taxon>Ascomycota</taxon>
        <taxon>Pezizomycotina</taxon>
        <taxon>Dothideomycetes</taxon>
        <taxon>Pleosporomycetidae</taxon>
        <taxon>Venturiales</taxon>
        <taxon>Venturiaceae</taxon>
        <taxon>Venturia</taxon>
    </lineage>
</organism>
<keyword evidence="2" id="KW-1185">Reference proteome</keyword>